<dbReference type="AlphaFoldDB" id="A0A6L6XUL0"/>
<dbReference type="SUPFAM" id="SSF49299">
    <property type="entry name" value="PKD domain"/>
    <property type="match status" value="1"/>
</dbReference>
<dbReference type="Pfam" id="PF18911">
    <property type="entry name" value="PKD_4"/>
    <property type="match status" value="1"/>
</dbReference>
<feature type="domain" description="PKD" evidence="2">
    <location>
        <begin position="465"/>
        <end position="550"/>
    </location>
</feature>
<sequence>MVSVTSEAQGAVTPPGFSETIVFSNLTNPTALRFSPDGRIFVAEKRGVIKVFDSLTDPSPDVFADLNANVHNFWDRGLLGMTLDPGFPANPYVYVLYTYDHELGSSSPAPRWGTAGVYSDPCPTPPGATADGCVVSGRLSRLTASGNSMTGNEQVLVEDWCQQYPSHSIGSVEFGRSGALYASAGDGASFNFADWGQDGSPLNPCGDPPGGVGATLSPPTAEGGALRSQDLRTSGDPVSLDGSVIRVDPTTGAGLATNPLASSADANARRIVAHGLRNPFRITERPGTEELWIGDVGWNDWEEINRLVPSPTQVYNFGWPCYEGVGRQAGYDGANLSVCENLYTAGGVTAPYFAYHHTARVVPNETCPTGSSSMAGVQFAFGAGQSPYPAEYDGALFFADYSRDCIWVMSKGADGNPAPGLVRTFVAGAANPVNLQIGPGGELFYVDFDGGTVRRIRYTSSNQPPVAVATATPTTGSAPLTVAFDGSASSDPDSGDTLSFAWDLDGDQAFDDSTESRPSYTYTSSGVYTATLRVTDAGGATATAAVTVSVGNTAPSAVIDAPTAGTTWKVGDVIRFSGHADDPQQGALPASALSWDLVLQHCPSNCHSHSVQSFAGVSGGSFVAPDHEAPAYLELRLTATDSGGLTSTVTRRLDPRMVTLTFQTVPGGLTVSVGGTATKATFTRNVIVGSSNTVSAVSPQAKGSKQYLFASWSDGGAQTHTITAPAAPATYTARYK</sequence>
<dbReference type="InterPro" id="IPR013783">
    <property type="entry name" value="Ig-like_fold"/>
</dbReference>
<proteinExistence type="predicted"/>
<dbReference type="PANTHER" id="PTHR19328:SF13">
    <property type="entry name" value="HIPL1 PROTEIN"/>
    <property type="match status" value="1"/>
</dbReference>
<dbReference type="PROSITE" id="PS50093">
    <property type="entry name" value="PKD"/>
    <property type="match status" value="1"/>
</dbReference>
<comment type="caution">
    <text evidence="3">The sequence shown here is derived from an EMBL/GenBank/DDBJ whole genome shotgun (WGS) entry which is preliminary data.</text>
</comment>
<dbReference type="PANTHER" id="PTHR19328">
    <property type="entry name" value="HEDGEHOG-INTERACTING PROTEIN"/>
    <property type="match status" value="1"/>
</dbReference>
<protein>
    <submittedName>
        <fullName evidence="3">PKD domain-containing protein</fullName>
    </submittedName>
</protein>
<dbReference type="Proteomes" id="UP000473525">
    <property type="component" value="Unassembled WGS sequence"/>
</dbReference>
<dbReference type="Gene3D" id="2.60.40.10">
    <property type="entry name" value="Immunoglobulins"/>
    <property type="match status" value="1"/>
</dbReference>
<keyword evidence="4" id="KW-1185">Reference proteome</keyword>
<feature type="region of interest" description="Disordered" evidence="1">
    <location>
        <begin position="199"/>
        <end position="237"/>
    </location>
</feature>
<dbReference type="InterPro" id="IPR011042">
    <property type="entry name" value="6-blade_b-propeller_TolB-like"/>
</dbReference>
<dbReference type="InterPro" id="IPR000601">
    <property type="entry name" value="PKD_dom"/>
</dbReference>
<dbReference type="SMART" id="SM00089">
    <property type="entry name" value="PKD"/>
    <property type="match status" value="1"/>
</dbReference>
<organism evidence="3 4">
    <name type="scientific">Nocardioides agri</name>
    <dbReference type="NCBI Taxonomy" id="2682843"/>
    <lineage>
        <taxon>Bacteria</taxon>
        <taxon>Bacillati</taxon>
        <taxon>Actinomycetota</taxon>
        <taxon>Actinomycetes</taxon>
        <taxon>Propionibacteriales</taxon>
        <taxon>Nocardioidaceae</taxon>
        <taxon>Nocardioides</taxon>
    </lineage>
</organism>
<dbReference type="EMBL" id="WSEK01000004">
    <property type="protein sequence ID" value="MVQ50738.1"/>
    <property type="molecule type" value="Genomic_DNA"/>
</dbReference>
<dbReference type="InterPro" id="IPR011041">
    <property type="entry name" value="Quinoprot_gluc/sorb_DH_b-prop"/>
</dbReference>
<evidence type="ECO:0000259" key="2">
    <source>
        <dbReference type="PROSITE" id="PS50093"/>
    </source>
</evidence>
<gene>
    <name evidence="3" type="ORF">GON03_16255</name>
</gene>
<dbReference type="CDD" id="cd00146">
    <property type="entry name" value="PKD"/>
    <property type="match status" value="1"/>
</dbReference>
<evidence type="ECO:0000256" key="1">
    <source>
        <dbReference type="SAM" id="MobiDB-lite"/>
    </source>
</evidence>
<accession>A0A6L6XUL0</accession>
<dbReference type="InterPro" id="IPR035986">
    <property type="entry name" value="PKD_dom_sf"/>
</dbReference>
<reference evidence="3 4" key="1">
    <citation type="submission" date="2019-12" db="EMBL/GenBank/DDBJ databases">
        <authorList>
            <person name="Huq M.A."/>
        </authorList>
    </citation>
    <scope>NUCLEOTIDE SEQUENCE [LARGE SCALE GENOMIC DNA]</scope>
    <source>
        <strain evidence="3 4">MAH-18</strain>
    </source>
</reference>
<evidence type="ECO:0000313" key="4">
    <source>
        <dbReference type="Proteomes" id="UP000473525"/>
    </source>
</evidence>
<name>A0A6L6XUL0_9ACTN</name>
<dbReference type="Pfam" id="PF07995">
    <property type="entry name" value="GSDH"/>
    <property type="match status" value="2"/>
</dbReference>
<evidence type="ECO:0000313" key="3">
    <source>
        <dbReference type="EMBL" id="MVQ50738.1"/>
    </source>
</evidence>
<dbReference type="SUPFAM" id="SSF50952">
    <property type="entry name" value="Soluble quinoprotein glucose dehydrogenase"/>
    <property type="match status" value="1"/>
</dbReference>
<dbReference type="GO" id="GO:0005975">
    <property type="term" value="P:carbohydrate metabolic process"/>
    <property type="evidence" value="ECO:0007669"/>
    <property type="project" value="UniProtKB-ARBA"/>
</dbReference>
<dbReference type="InterPro" id="IPR022409">
    <property type="entry name" value="PKD/Chitinase_dom"/>
</dbReference>
<dbReference type="InterPro" id="IPR012938">
    <property type="entry name" value="Glc/Sorbosone_DH"/>
</dbReference>
<dbReference type="Gene3D" id="2.120.10.30">
    <property type="entry name" value="TolB, C-terminal domain"/>
    <property type="match status" value="1"/>
</dbReference>